<reference evidence="2 3" key="1">
    <citation type="submission" date="2023-09" db="EMBL/GenBank/DDBJ databases">
        <title>Nesidiocoris tenuis whole genome shotgun sequence.</title>
        <authorList>
            <person name="Shibata T."/>
            <person name="Shimoda M."/>
            <person name="Kobayashi T."/>
            <person name="Uehara T."/>
        </authorList>
    </citation>
    <scope>NUCLEOTIDE SEQUENCE [LARGE SCALE GENOMIC DNA]</scope>
    <source>
        <strain evidence="2 3">Japan</strain>
    </source>
</reference>
<evidence type="ECO:0000313" key="2">
    <source>
        <dbReference type="EMBL" id="BES94175.1"/>
    </source>
</evidence>
<proteinExistence type="predicted"/>
<feature type="region of interest" description="Disordered" evidence="1">
    <location>
        <begin position="59"/>
        <end position="128"/>
    </location>
</feature>
<accession>A0ABN7APM9</accession>
<organism evidence="2 3">
    <name type="scientific">Nesidiocoris tenuis</name>
    <dbReference type="NCBI Taxonomy" id="355587"/>
    <lineage>
        <taxon>Eukaryota</taxon>
        <taxon>Metazoa</taxon>
        <taxon>Ecdysozoa</taxon>
        <taxon>Arthropoda</taxon>
        <taxon>Hexapoda</taxon>
        <taxon>Insecta</taxon>
        <taxon>Pterygota</taxon>
        <taxon>Neoptera</taxon>
        <taxon>Paraneoptera</taxon>
        <taxon>Hemiptera</taxon>
        <taxon>Heteroptera</taxon>
        <taxon>Panheteroptera</taxon>
        <taxon>Cimicomorpha</taxon>
        <taxon>Miridae</taxon>
        <taxon>Dicyphina</taxon>
        <taxon>Nesidiocoris</taxon>
    </lineage>
</organism>
<gene>
    <name evidence="2" type="ORF">NTJ_06984</name>
</gene>
<evidence type="ECO:0000256" key="1">
    <source>
        <dbReference type="SAM" id="MobiDB-lite"/>
    </source>
</evidence>
<feature type="compositionally biased region" description="Polar residues" evidence="1">
    <location>
        <begin position="59"/>
        <end position="74"/>
    </location>
</feature>
<evidence type="ECO:0000313" key="3">
    <source>
        <dbReference type="Proteomes" id="UP001307889"/>
    </source>
</evidence>
<dbReference type="Proteomes" id="UP001307889">
    <property type="component" value="Chromosome 5"/>
</dbReference>
<keyword evidence="3" id="KW-1185">Reference proteome</keyword>
<feature type="compositionally biased region" description="Polar residues" evidence="1">
    <location>
        <begin position="33"/>
        <end position="42"/>
    </location>
</feature>
<protein>
    <submittedName>
        <fullName evidence="2">Uncharacterized protein</fullName>
    </submittedName>
</protein>
<feature type="compositionally biased region" description="Polar residues" evidence="1">
    <location>
        <begin position="96"/>
        <end position="123"/>
    </location>
</feature>
<name>A0ABN7APM9_9HEMI</name>
<dbReference type="EMBL" id="AP028913">
    <property type="protein sequence ID" value="BES94175.1"/>
    <property type="molecule type" value="Genomic_DNA"/>
</dbReference>
<sequence length="325" mass="36120">MDFKEQDLAEDDVMLMSLDEIIASTEKTKKGPASSSGANTADLSLDDIIKRSKTAAPGISSTNITTCKTDLSSSSEEDEQPAVKPPAPRFVRGRSLSPSILQRSSPNNVRPINQRLQGQPFNNHRNKNFSGFKRHNFKPYLNQKFCNHKQFCPNQCRAQMRLVKLKHDLYNRRGVFDMCDPQCVFGTCGPSLKRSPSCGSLASLSSYSGWSCAGLQDEEPCCHSRNGGGYSGYPMNRRGSFNGFRRYNRSNGSEGGYVSDSSAPPKKKRVLNPTLQLQIKQAIEEFKKRSPMVRSQLIFSAAGCQPTVDKTELSLNARFSDYYAV</sequence>
<feature type="region of interest" description="Disordered" evidence="1">
    <location>
        <begin position="25"/>
        <end position="45"/>
    </location>
</feature>